<dbReference type="GeneID" id="6075738"/>
<evidence type="ECO:0000313" key="3">
    <source>
        <dbReference type="Proteomes" id="UP000001194"/>
    </source>
</evidence>
<keyword evidence="3" id="KW-1185">Reference proteome</keyword>
<sequence length="359" mass="39793">MTGIPMLCSVELRDRYNDQFVAINEIVEADRVDDEAAHKMYTNKEAVIHSNTDYLFVVTSLPKYIVRSLEFYLINNSPGTQVPRVAPERIPTLKRLMKCSRDVTSPTDLAPVGEDTDRATGPNSGDHKEIKVGNSTYDSNVLIDYGCPLFRHVHSQLVQHDISTLDRRIIPPWEEYDALKEGTLVIITISIHTFIMPIKDNQGNFTGQERRVYQLNVHRILIVDESDAEAEPRYKPYTNEEAVAVTAVTPVETAADRALATFKVKKARLASPQREPDADKEKPGSPLKPSVNSSKTPAKSNEGPKQTKKAAAGKNPVQRLSTKGKEKANSTASSNSTSKTAETDSLADKDQIMAEVDDT</sequence>
<feature type="compositionally biased region" description="Basic and acidic residues" evidence="1">
    <location>
        <begin position="274"/>
        <end position="283"/>
    </location>
</feature>
<accession>B0D9C6</accession>
<dbReference type="EMBL" id="DS547100">
    <property type="protein sequence ID" value="EDR08994.1"/>
    <property type="molecule type" value="Genomic_DNA"/>
</dbReference>
<feature type="compositionally biased region" description="Low complexity" evidence="1">
    <location>
        <begin position="329"/>
        <end position="340"/>
    </location>
</feature>
<gene>
    <name evidence="2" type="ORF">LACBIDRAFT_296655</name>
</gene>
<feature type="compositionally biased region" description="Polar residues" evidence="1">
    <location>
        <begin position="290"/>
        <end position="299"/>
    </location>
</feature>
<proteinExistence type="predicted"/>
<dbReference type="RefSeq" id="XP_001880307.1">
    <property type="nucleotide sequence ID" value="XM_001880272.1"/>
</dbReference>
<feature type="region of interest" description="Disordered" evidence="1">
    <location>
        <begin position="267"/>
        <end position="359"/>
    </location>
</feature>
<organism evidence="3">
    <name type="scientific">Laccaria bicolor (strain S238N-H82 / ATCC MYA-4686)</name>
    <name type="common">Bicoloured deceiver</name>
    <name type="synonym">Laccaria laccata var. bicolor</name>
    <dbReference type="NCBI Taxonomy" id="486041"/>
    <lineage>
        <taxon>Eukaryota</taxon>
        <taxon>Fungi</taxon>
        <taxon>Dikarya</taxon>
        <taxon>Basidiomycota</taxon>
        <taxon>Agaricomycotina</taxon>
        <taxon>Agaricomycetes</taxon>
        <taxon>Agaricomycetidae</taxon>
        <taxon>Agaricales</taxon>
        <taxon>Agaricineae</taxon>
        <taxon>Hydnangiaceae</taxon>
        <taxon>Laccaria</taxon>
    </lineage>
</organism>
<evidence type="ECO:0000313" key="2">
    <source>
        <dbReference type="EMBL" id="EDR08994.1"/>
    </source>
</evidence>
<reference evidence="2 3" key="1">
    <citation type="journal article" date="2008" name="Nature">
        <title>The genome of Laccaria bicolor provides insights into mycorrhizal symbiosis.</title>
        <authorList>
            <person name="Martin F."/>
            <person name="Aerts A."/>
            <person name="Ahren D."/>
            <person name="Brun A."/>
            <person name="Danchin E.G.J."/>
            <person name="Duchaussoy F."/>
            <person name="Gibon J."/>
            <person name="Kohler A."/>
            <person name="Lindquist E."/>
            <person name="Pereda V."/>
            <person name="Salamov A."/>
            <person name="Shapiro H.J."/>
            <person name="Wuyts J."/>
            <person name="Blaudez D."/>
            <person name="Buee M."/>
            <person name="Brokstein P."/>
            <person name="Canbaeck B."/>
            <person name="Cohen D."/>
            <person name="Courty P.E."/>
            <person name="Coutinho P.M."/>
            <person name="Delaruelle C."/>
            <person name="Detter J.C."/>
            <person name="Deveau A."/>
            <person name="DiFazio S."/>
            <person name="Duplessis S."/>
            <person name="Fraissinet-Tachet L."/>
            <person name="Lucic E."/>
            <person name="Frey-Klett P."/>
            <person name="Fourrey C."/>
            <person name="Feussner I."/>
            <person name="Gay G."/>
            <person name="Grimwood J."/>
            <person name="Hoegger P.J."/>
            <person name="Jain P."/>
            <person name="Kilaru S."/>
            <person name="Labbe J."/>
            <person name="Lin Y.C."/>
            <person name="Legue V."/>
            <person name="Le Tacon F."/>
            <person name="Marmeisse R."/>
            <person name="Melayah D."/>
            <person name="Montanini B."/>
            <person name="Muratet M."/>
            <person name="Nehls U."/>
            <person name="Niculita-Hirzel H."/>
            <person name="Oudot-Le Secq M.P."/>
            <person name="Peter M."/>
            <person name="Quesneville H."/>
            <person name="Rajashekar B."/>
            <person name="Reich M."/>
            <person name="Rouhier N."/>
            <person name="Schmutz J."/>
            <person name="Yin T."/>
            <person name="Chalot M."/>
            <person name="Henrissat B."/>
            <person name="Kuees U."/>
            <person name="Lucas S."/>
            <person name="Van de Peer Y."/>
            <person name="Podila G.K."/>
            <person name="Polle A."/>
            <person name="Pukkila P.J."/>
            <person name="Richardson P.M."/>
            <person name="Rouze P."/>
            <person name="Sanders I.R."/>
            <person name="Stajich J.E."/>
            <person name="Tunlid A."/>
            <person name="Tuskan G."/>
            <person name="Grigoriev I.V."/>
        </authorList>
    </citation>
    <scope>NUCLEOTIDE SEQUENCE [LARGE SCALE GENOMIC DNA]</scope>
    <source>
        <strain evidence="3">S238N-H82 / ATCC MYA-4686</strain>
    </source>
</reference>
<evidence type="ECO:0000256" key="1">
    <source>
        <dbReference type="SAM" id="MobiDB-lite"/>
    </source>
</evidence>
<dbReference type="InParanoid" id="B0D9C6"/>
<dbReference type="HOGENOM" id="CLU_711874_0_0_1"/>
<name>B0D9C6_LACBS</name>
<dbReference type="OrthoDB" id="3060725at2759"/>
<dbReference type="KEGG" id="lbc:LACBIDRAFT_296655"/>
<protein>
    <submittedName>
        <fullName evidence="2">Predicted protein</fullName>
    </submittedName>
</protein>
<feature type="region of interest" description="Disordered" evidence="1">
    <location>
        <begin position="104"/>
        <end position="131"/>
    </location>
</feature>
<dbReference type="Proteomes" id="UP000001194">
    <property type="component" value="Unassembled WGS sequence"/>
</dbReference>
<dbReference type="AlphaFoldDB" id="B0D9C6"/>